<dbReference type="PROSITE" id="PS50977">
    <property type="entry name" value="HTH_TETR_2"/>
    <property type="match status" value="1"/>
</dbReference>
<evidence type="ECO:0000256" key="3">
    <source>
        <dbReference type="ARBA" id="ARBA00023163"/>
    </source>
</evidence>
<proteinExistence type="predicted"/>
<dbReference type="EMBL" id="DVHK01000119">
    <property type="protein sequence ID" value="HIR67579.1"/>
    <property type="molecule type" value="Genomic_DNA"/>
</dbReference>
<dbReference type="Pfam" id="PF13305">
    <property type="entry name" value="TetR_C_33"/>
    <property type="match status" value="1"/>
</dbReference>
<dbReference type="AlphaFoldDB" id="A0A9D1J9D0"/>
<dbReference type="InterPro" id="IPR009057">
    <property type="entry name" value="Homeodomain-like_sf"/>
</dbReference>
<organism evidence="6 7">
    <name type="scientific">Candidatus Coproplasma avicola</name>
    <dbReference type="NCBI Taxonomy" id="2840744"/>
    <lineage>
        <taxon>Bacteria</taxon>
        <taxon>Bacillati</taxon>
        <taxon>Bacillota</taxon>
        <taxon>Clostridia</taxon>
        <taxon>Eubacteriales</taxon>
        <taxon>Candidatus Coproplasma</taxon>
    </lineage>
</organism>
<evidence type="ECO:0000259" key="5">
    <source>
        <dbReference type="PROSITE" id="PS50977"/>
    </source>
</evidence>
<dbReference type="GO" id="GO:0003677">
    <property type="term" value="F:DNA binding"/>
    <property type="evidence" value="ECO:0007669"/>
    <property type="project" value="UniProtKB-UniRule"/>
</dbReference>
<comment type="caution">
    <text evidence="6">The sequence shown here is derived from an EMBL/GenBank/DDBJ whole genome shotgun (WGS) entry which is preliminary data.</text>
</comment>
<evidence type="ECO:0000256" key="2">
    <source>
        <dbReference type="ARBA" id="ARBA00023125"/>
    </source>
</evidence>
<dbReference type="SUPFAM" id="SSF48498">
    <property type="entry name" value="Tetracyclin repressor-like, C-terminal domain"/>
    <property type="match status" value="1"/>
</dbReference>
<keyword evidence="1" id="KW-0805">Transcription regulation</keyword>
<accession>A0A9D1J9D0</accession>
<dbReference type="Proteomes" id="UP000823913">
    <property type="component" value="Unassembled WGS sequence"/>
</dbReference>
<evidence type="ECO:0000256" key="4">
    <source>
        <dbReference type="PROSITE-ProRule" id="PRU00335"/>
    </source>
</evidence>
<keyword evidence="2 4" id="KW-0238">DNA-binding</keyword>
<reference evidence="6" key="2">
    <citation type="journal article" date="2021" name="PeerJ">
        <title>Extensive microbial diversity within the chicken gut microbiome revealed by metagenomics and culture.</title>
        <authorList>
            <person name="Gilroy R."/>
            <person name="Ravi A."/>
            <person name="Getino M."/>
            <person name="Pursley I."/>
            <person name="Horton D.L."/>
            <person name="Alikhan N.F."/>
            <person name="Baker D."/>
            <person name="Gharbi K."/>
            <person name="Hall N."/>
            <person name="Watson M."/>
            <person name="Adriaenssens E.M."/>
            <person name="Foster-Nyarko E."/>
            <person name="Jarju S."/>
            <person name="Secka A."/>
            <person name="Antonio M."/>
            <person name="Oren A."/>
            <person name="Chaudhuri R.R."/>
            <person name="La Ragione R."/>
            <person name="Hildebrand F."/>
            <person name="Pallen M.J."/>
        </authorList>
    </citation>
    <scope>NUCLEOTIDE SEQUENCE</scope>
    <source>
        <strain evidence="6">ChiW16-3235</strain>
    </source>
</reference>
<feature type="domain" description="HTH tetR-type" evidence="5">
    <location>
        <begin position="6"/>
        <end position="66"/>
    </location>
</feature>
<dbReference type="InterPro" id="IPR036271">
    <property type="entry name" value="Tet_transcr_reg_TetR-rel_C_sf"/>
</dbReference>
<reference evidence="6" key="1">
    <citation type="submission" date="2020-10" db="EMBL/GenBank/DDBJ databases">
        <authorList>
            <person name="Gilroy R."/>
        </authorList>
    </citation>
    <scope>NUCLEOTIDE SEQUENCE</scope>
    <source>
        <strain evidence="6">ChiW16-3235</strain>
    </source>
</reference>
<feature type="DNA-binding region" description="H-T-H motif" evidence="4">
    <location>
        <begin position="29"/>
        <end position="48"/>
    </location>
</feature>
<evidence type="ECO:0000313" key="7">
    <source>
        <dbReference type="Proteomes" id="UP000823913"/>
    </source>
</evidence>
<evidence type="ECO:0000256" key="1">
    <source>
        <dbReference type="ARBA" id="ARBA00023015"/>
    </source>
</evidence>
<sequence>MPPKAKFTKEQIVNAALNIIREGGTSELTARALGKRLGSSACPVFTVFDGMEEVMSETVKAAKALYASYVKEGLKAAPAFKGVGMQYVNFAIREPKLFQLLFMAEQTQKPTMVNVLPVIDDNYSVILQSVEDSYSINRQAAEKIYRHLWIYTHGIAVLCATNMCAFTQTEMSNMLTEIMAALLKEVKGETGND</sequence>
<dbReference type="SUPFAM" id="SSF46689">
    <property type="entry name" value="Homeodomain-like"/>
    <property type="match status" value="1"/>
</dbReference>
<dbReference type="InterPro" id="IPR001647">
    <property type="entry name" value="HTH_TetR"/>
</dbReference>
<name>A0A9D1J9D0_9FIRM</name>
<protein>
    <submittedName>
        <fullName evidence="6">TetR/AcrR family transcriptional regulator</fullName>
    </submittedName>
</protein>
<dbReference type="Gene3D" id="1.10.357.10">
    <property type="entry name" value="Tetracycline Repressor, domain 2"/>
    <property type="match status" value="1"/>
</dbReference>
<keyword evidence="3" id="KW-0804">Transcription</keyword>
<gene>
    <name evidence="6" type="ORF">IAB94_05990</name>
</gene>
<dbReference type="InterPro" id="IPR025996">
    <property type="entry name" value="MT1864/Rv1816-like_C"/>
</dbReference>
<evidence type="ECO:0000313" key="6">
    <source>
        <dbReference type="EMBL" id="HIR67579.1"/>
    </source>
</evidence>